<evidence type="ECO:0000259" key="10">
    <source>
        <dbReference type="Pfam" id="PF00151"/>
    </source>
</evidence>
<dbReference type="SUPFAM" id="SSF53474">
    <property type="entry name" value="alpha/beta-Hydrolases"/>
    <property type="match status" value="4"/>
</dbReference>
<feature type="domain" description="Lipase" evidence="10">
    <location>
        <begin position="1074"/>
        <end position="1342"/>
    </location>
</feature>
<protein>
    <recommendedName>
        <fullName evidence="4">phospholipase A1</fullName>
        <ecNumber evidence="4">3.1.1.32</ecNumber>
    </recommendedName>
</protein>
<dbReference type="EC" id="3.1.1.32" evidence="4"/>
<accession>A0A232EHJ7</accession>
<organism evidence="11 12">
    <name type="scientific">Trichomalopsis sarcophagae</name>
    <dbReference type="NCBI Taxonomy" id="543379"/>
    <lineage>
        <taxon>Eukaryota</taxon>
        <taxon>Metazoa</taxon>
        <taxon>Ecdysozoa</taxon>
        <taxon>Arthropoda</taxon>
        <taxon>Hexapoda</taxon>
        <taxon>Insecta</taxon>
        <taxon>Pterygota</taxon>
        <taxon>Neoptera</taxon>
        <taxon>Endopterygota</taxon>
        <taxon>Hymenoptera</taxon>
        <taxon>Apocrita</taxon>
        <taxon>Proctotrupomorpha</taxon>
        <taxon>Chalcidoidea</taxon>
        <taxon>Pteromalidae</taxon>
        <taxon>Pteromalinae</taxon>
        <taxon>Trichomalopsis</taxon>
    </lineage>
</organism>
<evidence type="ECO:0000313" key="12">
    <source>
        <dbReference type="Proteomes" id="UP000215335"/>
    </source>
</evidence>
<dbReference type="InterPro" id="IPR013818">
    <property type="entry name" value="Lipase"/>
</dbReference>
<evidence type="ECO:0000256" key="9">
    <source>
        <dbReference type="SAM" id="SignalP"/>
    </source>
</evidence>
<dbReference type="Gene3D" id="3.40.50.1820">
    <property type="entry name" value="alpha/beta hydrolase"/>
    <property type="match status" value="4"/>
</dbReference>
<comment type="similarity">
    <text evidence="3 8">Belongs to the AB hydrolase superfamily. Lipase family.</text>
</comment>
<dbReference type="InterPro" id="IPR029058">
    <property type="entry name" value="AB_hydrolase_fold"/>
</dbReference>
<gene>
    <name evidence="11" type="ORF">TSAR_002311</name>
</gene>
<evidence type="ECO:0000256" key="3">
    <source>
        <dbReference type="ARBA" id="ARBA00010701"/>
    </source>
</evidence>
<dbReference type="GO" id="GO:0016042">
    <property type="term" value="P:lipid catabolic process"/>
    <property type="evidence" value="ECO:0007669"/>
    <property type="project" value="TreeGrafter"/>
</dbReference>
<sequence length="1349" mass="150710">MRLPALIVFFFALRMTCSRCQEQFSAFSCALGRDEVSPRNQRLANKIYNMTHQGVVRSAAGYVSFHLYTKENPLGEELYLGANKALEKSSFDPNRPTKFITHGYVSSRDSESCTMPRNAFLRNGDYNVIVVDWWPMQSIWSTVPLDYWTVSGYVEEVGSYVAEMINFLENHGMNLETTTLIGHSLGAHVMGIAGYQARSKVNYIVGLDPALPGSFDSRHPTERLSPDDATTVEVIHTNSDNCGMTYQVGHYDFYPNGGRKQPGCNSNRCSHSRVYELYTESIDAGNNGFFGRRCSDISAVRDGSCDGDVAIMGGSMRKLDSMYFATIMRSFAAVLVILQVLICSGYPATDSGISCALGYYDNDNPIDDEQQLTDLFFKKTNDTSIESKVEFRLYTREHPNGVQIIFRDESSLKNNGFEANRPTRIITHGFNGRGTDRACIGPKDAFLSAEDYNIIIIDWYVYQLGGGSIPNYLKVIKQVKEVGVFVSEMINFLEEHGMNPNTTALIGHSLGAHVVGIASYHAKTKVNHVIGLDPAEPQFKNKEPSERISDKDAVHVEIIHTNGGHCGAAAVLGHYDFYVNGGEKQPGCARNSCSHSRVYEYYIESIQRVNNFYGRRCMNSKVIEKENCNGEIGLMGGLNRNTILPGVYFIETNKESPFAKETMIMRSLNYKIVFNLLLILKTINGTPDGMVACAWGSHENNYIISENDGALDRNVTYAVKEDDVKFLLYKLEYPYPYKIFINEESRLISGNFDITKPTKFIIHGFGSSDKSNSCVIPRDAFLKSGDFNIIVVDWNRAQHWGVNHIIPETYPAVVKKLKDVARYITQMIQFLENYGMDLSTTTIIGHSLGAHLAGIASYNLKNKVDRIVGLDPAGPYFENKGPGERLSKEHAKQVEVIHTDTQECGLKDQIGHYDFYPNRGTVQPGCEKHKCSHSRSYRFFAESVISPNAFYARRCSDWKSLMDANCDGELVTMGGLERTPIKEGIYYLQTNSDSPYGMGRPSVHMASLLLVLASNVFAMPPASKLQRFHSMVTEDDRKLFNSTEGLWFLDDEGRLVQATLDMPITRGSLFVSMDTHVKFELFTKDLHAPIYIDDVKTLERLNFDPTRETKFITHGWINSGKSKACTLIRDAYLKQDDYNVIVVDWSKITIRPYGWAATHVLEVGKHVAKMIDFLADQGINLKTVTLTGHSLGAHVMGLAGYYAKSKVNYVVGLDPALPLFRLAGPGTRISMEDATHVEIIHTNGGLLGYLSAIGKADFYPNGGKRQIGCLIDLGGACSHARSYEYFAESITTNSGFYGMKCKNYSSYLKGKCEEVVGLMGGAKPYLPYTGTYYLHTQRKNPYAKGKTNP</sequence>
<dbReference type="PANTHER" id="PTHR11610:SF173">
    <property type="entry name" value="LIPASE DOMAIN-CONTAINING PROTEIN-RELATED"/>
    <property type="match status" value="1"/>
</dbReference>
<dbReference type="PANTHER" id="PTHR11610">
    <property type="entry name" value="LIPASE"/>
    <property type="match status" value="1"/>
</dbReference>
<dbReference type="Proteomes" id="UP000215335">
    <property type="component" value="Unassembled WGS sequence"/>
</dbReference>
<keyword evidence="5" id="KW-0964">Secreted</keyword>
<evidence type="ECO:0000256" key="7">
    <source>
        <dbReference type="ARBA" id="ARBA00023157"/>
    </source>
</evidence>
<dbReference type="Pfam" id="PF00151">
    <property type="entry name" value="Lipase"/>
    <property type="match status" value="4"/>
</dbReference>
<proteinExistence type="inferred from homology"/>
<dbReference type="GO" id="GO:0008970">
    <property type="term" value="F:phospholipase A1 activity"/>
    <property type="evidence" value="ECO:0007669"/>
    <property type="project" value="UniProtKB-EC"/>
</dbReference>
<dbReference type="InterPro" id="IPR033906">
    <property type="entry name" value="Lipase_N"/>
</dbReference>
<dbReference type="EMBL" id="NNAY01004496">
    <property type="protein sequence ID" value="OXU17813.1"/>
    <property type="molecule type" value="Genomic_DNA"/>
</dbReference>
<evidence type="ECO:0000256" key="5">
    <source>
        <dbReference type="ARBA" id="ARBA00022525"/>
    </source>
</evidence>
<name>A0A232EHJ7_9HYME</name>
<feature type="domain" description="Lipase" evidence="10">
    <location>
        <begin position="718"/>
        <end position="996"/>
    </location>
</feature>
<dbReference type="PRINTS" id="PR00821">
    <property type="entry name" value="TAGLIPASE"/>
</dbReference>
<comment type="subcellular location">
    <subcellularLocation>
        <location evidence="2">Secreted</location>
    </subcellularLocation>
</comment>
<keyword evidence="7" id="KW-1015">Disulfide bond</keyword>
<keyword evidence="12" id="KW-1185">Reference proteome</keyword>
<keyword evidence="6" id="KW-0378">Hydrolase</keyword>
<dbReference type="GO" id="GO:0005615">
    <property type="term" value="C:extracellular space"/>
    <property type="evidence" value="ECO:0007669"/>
    <property type="project" value="TreeGrafter"/>
</dbReference>
<feature type="domain" description="Lipase" evidence="10">
    <location>
        <begin position="363"/>
        <end position="658"/>
    </location>
</feature>
<evidence type="ECO:0000256" key="8">
    <source>
        <dbReference type="RuleBase" id="RU004262"/>
    </source>
</evidence>
<reference evidence="11 12" key="1">
    <citation type="journal article" date="2017" name="Curr. Biol.">
        <title>The Evolution of Venom by Co-option of Single-Copy Genes.</title>
        <authorList>
            <person name="Martinson E.O."/>
            <person name="Mrinalini"/>
            <person name="Kelkar Y.D."/>
            <person name="Chang C.H."/>
            <person name="Werren J.H."/>
        </authorList>
    </citation>
    <scope>NUCLEOTIDE SEQUENCE [LARGE SCALE GENOMIC DNA]</scope>
    <source>
        <strain evidence="11 12">Alberta</strain>
        <tissue evidence="11">Whole body</tissue>
    </source>
</reference>
<keyword evidence="9" id="KW-0732">Signal</keyword>
<dbReference type="OrthoDB" id="199913at2759"/>
<evidence type="ECO:0000256" key="1">
    <source>
        <dbReference type="ARBA" id="ARBA00000111"/>
    </source>
</evidence>
<dbReference type="InterPro" id="IPR000734">
    <property type="entry name" value="TAG_lipase"/>
</dbReference>
<evidence type="ECO:0000256" key="2">
    <source>
        <dbReference type="ARBA" id="ARBA00004613"/>
    </source>
</evidence>
<evidence type="ECO:0000256" key="4">
    <source>
        <dbReference type="ARBA" id="ARBA00013179"/>
    </source>
</evidence>
<dbReference type="STRING" id="543379.A0A232EHJ7"/>
<evidence type="ECO:0000313" key="11">
    <source>
        <dbReference type="EMBL" id="OXU17813.1"/>
    </source>
</evidence>
<feature type="chain" id="PRO_5013325588" description="phospholipase A1" evidence="9">
    <location>
        <begin position="21"/>
        <end position="1349"/>
    </location>
</feature>
<dbReference type="GO" id="GO:0017171">
    <property type="term" value="F:serine hydrolase activity"/>
    <property type="evidence" value="ECO:0007669"/>
    <property type="project" value="TreeGrafter"/>
</dbReference>
<dbReference type="CDD" id="cd00707">
    <property type="entry name" value="Pancreat_lipase_like"/>
    <property type="match status" value="4"/>
</dbReference>
<feature type="signal peptide" evidence="9">
    <location>
        <begin position="1"/>
        <end position="20"/>
    </location>
</feature>
<feature type="domain" description="Lipase" evidence="10">
    <location>
        <begin position="58"/>
        <end position="305"/>
    </location>
</feature>
<comment type="catalytic activity">
    <reaction evidence="1">
        <text>a 1,2-diacyl-sn-glycero-3-phosphocholine + H2O = a 2-acyl-sn-glycero-3-phosphocholine + a fatty acid + H(+)</text>
        <dbReference type="Rhea" id="RHEA:18689"/>
        <dbReference type="ChEBI" id="CHEBI:15377"/>
        <dbReference type="ChEBI" id="CHEBI:15378"/>
        <dbReference type="ChEBI" id="CHEBI:28868"/>
        <dbReference type="ChEBI" id="CHEBI:57643"/>
        <dbReference type="ChEBI" id="CHEBI:57875"/>
        <dbReference type="EC" id="3.1.1.32"/>
    </reaction>
</comment>
<evidence type="ECO:0000256" key="6">
    <source>
        <dbReference type="ARBA" id="ARBA00022801"/>
    </source>
</evidence>
<comment type="caution">
    <text evidence="11">The sequence shown here is derived from an EMBL/GenBank/DDBJ whole genome shotgun (WGS) entry which is preliminary data.</text>
</comment>